<gene>
    <name evidence="2" type="ORF">RIMI_LOCUS18836939</name>
</gene>
<organism evidence="2 3">
    <name type="scientific">Ranitomeya imitator</name>
    <name type="common">mimic poison frog</name>
    <dbReference type="NCBI Taxonomy" id="111125"/>
    <lineage>
        <taxon>Eukaryota</taxon>
        <taxon>Metazoa</taxon>
        <taxon>Chordata</taxon>
        <taxon>Craniata</taxon>
        <taxon>Vertebrata</taxon>
        <taxon>Euteleostomi</taxon>
        <taxon>Amphibia</taxon>
        <taxon>Batrachia</taxon>
        <taxon>Anura</taxon>
        <taxon>Neobatrachia</taxon>
        <taxon>Hyloidea</taxon>
        <taxon>Dendrobatidae</taxon>
        <taxon>Dendrobatinae</taxon>
        <taxon>Ranitomeya</taxon>
    </lineage>
</organism>
<dbReference type="Proteomes" id="UP001176940">
    <property type="component" value="Unassembled WGS sequence"/>
</dbReference>
<feature type="signal peptide" evidence="1">
    <location>
        <begin position="1"/>
        <end position="23"/>
    </location>
</feature>
<comment type="caution">
    <text evidence="2">The sequence shown here is derived from an EMBL/GenBank/DDBJ whole genome shotgun (WGS) entry which is preliminary data.</text>
</comment>
<evidence type="ECO:0000313" key="3">
    <source>
        <dbReference type="Proteomes" id="UP001176940"/>
    </source>
</evidence>
<evidence type="ECO:0000313" key="2">
    <source>
        <dbReference type="EMBL" id="CAJ0963798.1"/>
    </source>
</evidence>
<feature type="chain" id="PRO_5045941039" evidence="1">
    <location>
        <begin position="24"/>
        <end position="38"/>
    </location>
</feature>
<reference evidence="2" key="1">
    <citation type="submission" date="2023-07" db="EMBL/GenBank/DDBJ databases">
        <authorList>
            <person name="Stuckert A."/>
        </authorList>
    </citation>
    <scope>NUCLEOTIDE SEQUENCE</scope>
</reference>
<keyword evidence="3" id="KW-1185">Reference proteome</keyword>
<proteinExistence type="predicted"/>
<accession>A0ABN9MID8</accession>
<dbReference type="EMBL" id="CAUEEQ010058527">
    <property type="protein sequence ID" value="CAJ0963798.1"/>
    <property type="molecule type" value="Genomic_DNA"/>
</dbReference>
<name>A0ABN9MID8_9NEOB</name>
<keyword evidence="1" id="KW-0732">Signal</keyword>
<evidence type="ECO:0000256" key="1">
    <source>
        <dbReference type="SAM" id="SignalP"/>
    </source>
</evidence>
<sequence length="38" mass="4129">MQDNSVIAGLLLVDLLFPSVTLMQTVYTATDCPVVFVN</sequence>
<protein>
    <submittedName>
        <fullName evidence="2">Uncharacterized protein</fullName>
    </submittedName>
</protein>